<evidence type="ECO:0000313" key="1">
    <source>
        <dbReference type="EMBL" id="KMO34280.1"/>
    </source>
</evidence>
<dbReference type="PATRIC" id="fig|270351.6.peg.293"/>
<protein>
    <submittedName>
        <fullName evidence="1">Uncharacterized protein</fullName>
    </submittedName>
</protein>
<proteinExistence type="predicted"/>
<name>A0A0J6SGC8_9HYPH</name>
<accession>A0A0J6SGC8</accession>
<dbReference type="EMBL" id="LABX01000106">
    <property type="protein sequence ID" value="KMO34280.1"/>
    <property type="molecule type" value="Genomic_DNA"/>
</dbReference>
<organism evidence="1 2">
    <name type="scientific">Methylobacterium aquaticum</name>
    <dbReference type="NCBI Taxonomy" id="270351"/>
    <lineage>
        <taxon>Bacteria</taxon>
        <taxon>Pseudomonadati</taxon>
        <taxon>Pseudomonadota</taxon>
        <taxon>Alphaproteobacteria</taxon>
        <taxon>Hyphomicrobiales</taxon>
        <taxon>Methylobacteriaceae</taxon>
        <taxon>Methylobacterium</taxon>
    </lineage>
</organism>
<dbReference type="AlphaFoldDB" id="A0A0J6SGC8"/>
<evidence type="ECO:0000313" key="2">
    <source>
        <dbReference type="Proteomes" id="UP000035929"/>
    </source>
</evidence>
<reference evidence="1 2" key="1">
    <citation type="submission" date="2015-03" db="EMBL/GenBank/DDBJ databases">
        <title>Genome sequencing of Methylobacterium aquaticum DSM16371 type strain.</title>
        <authorList>
            <person name="Chaudhry V."/>
            <person name="Patil P.B."/>
        </authorList>
    </citation>
    <scope>NUCLEOTIDE SEQUENCE [LARGE SCALE GENOMIC DNA]</scope>
    <source>
        <strain evidence="1 2">DSM 16371</strain>
    </source>
</reference>
<dbReference type="Proteomes" id="UP000035929">
    <property type="component" value="Unassembled WGS sequence"/>
</dbReference>
<gene>
    <name evidence="1" type="ORF">VP06_14485</name>
</gene>
<comment type="caution">
    <text evidence="1">The sequence shown here is derived from an EMBL/GenBank/DDBJ whole genome shotgun (WGS) entry which is preliminary data.</text>
</comment>
<sequence>MVPCSAYDAEQIARFGMGSTVEAILHEPQSEKQARLLWRIVGIVADNTDDYPNADALMLALKIRLAHADSVSLLGGGLHLNPRSLKELDREGLSRFFDRAMEVISSEVIPGLDIKKLVKDGLISIGER</sequence>